<feature type="transmembrane region" description="Helical" evidence="1">
    <location>
        <begin position="22"/>
        <end position="42"/>
    </location>
</feature>
<dbReference type="RefSeq" id="WP_271333925.1">
    <property type="nucleotide sequence ID" value="NZ_JAMZNK010000001.1"/>
</dbReference>
<dbReference type="Proteomes" id="UP001212170">
    <property type="component" value="Unassembled WGS sequence"/>
</dbReference>
<gene>
    <name evidence="2" type="ORF">NJT12_00290</name>
</gene>
<sequence length="141" mass="16594">MSSFDKFLTVILDFNFERLKPIYQGFIVMLFFSIFFCTCSYFSNDAKICKDAYKDMFDEKFSGLIIKKHLNKDNRMSPTFKLKDFSEVFGYSTLWEKAEVGDSLAKKASSRFVKILKKDTTIVLDMNVAFRYHDTFPENKE</sequence>
<keyword evidence="1" id="KW-1133">Transmembrane helix</keyword>
<protein>
    <recommendedName>
        <fullName evidence="4">Lipoprotein</fullName>
    </recommendedName>
</protein>
<organism evidence="2 3">
    <name type="scientific">Flavobacterium azizsancarii</name>
    <dbReference type="NCBI Taxonomy" id="2961580"/>
    <lineage>
        <taxon>Bacteria</taxon>
        <taxon>Pseudomonadati</taxon>
        <taxon>Bacteroidota</taxon>
        <taxon>Flavobacteriia</taxon>
        <taxon>Flavobacteriales</taxon>
        <taxon>Flavobacteriaceae</taxon>
        <taxon>Flavobacterium</taxon>
    </lineage>
</organism>
<keyword evidence="3" id="KW-1185">Reference proteome</keyword>
<keyword evidence="1" id="KW-0812">Transmembrane</keyword>
<evidence type="ECO:0008006" key="4">
    <source>
        <dbReference type="Google" id="ProtNLM"/>
    </source>
</evidence>
<evidence type="ECO:0000256" key="1">
    <source>
        <dbReference type="SAM" id="Phobius"/>
    </source>
</evidence>
<keyword evidence="1" id="KW-0472">Membrane</keyword>
<dbReference type="EMBL" id="JAMZNK010000001">
    <property type="protein sequence ID" value="MDA6068041.1"/>
    <property type="molecule type" value="Genomic_DNA"/>
</dbReference>
<comment type="caution">
    <text evidence="2">The sequence shown here is derived from an EMBL/GenBank/DDBJ whole genome shotgun (WGS) entry which is preliminary data.</text>
</comment>
<proteinExistence type="predicted"/>
<accession>A0ABT4W625</accession>
<evidence type="ECO:0000313" key="3">
    <source>
        <dbReference type="Proteomes" id="UP001212170"/>
    </source>
</evidence>
<reference evidence="2 3" key="1">
    <citation type="journal article" date="2023" name="Chemosphere">
        <title>Whole genome analysis of Flavobacterium aziz-sancarii sp. nov., isolated from Ardley Island (Antarctica), revealed a rich resistome and bioremediation potential.</title>
        <authorList>
            <person name="Otur C."/>
            <person name="Okay S."/>
            <person name="Kurt-Kizildogan A."/>
        </authorList>
    </citation>
    <scope>NUCLEOTIDE SEQUENCE [LARGE SCALE GENOMIC DNA]</scope>
    <source>
        <strain evidence="2 3">AC</strain>
    </source>
</reference>
<name>A0ABT4W625_9FLAO</name>
<evidence type="ECO:0000313" key="2">
    <source>
        <dbReference type="EMBL" id="MDA6068041.1"/>
    </source>
</evidence>